<name>E2PXP4_STRCL</name>
<dbReference type="KEGG" id="sclf:BB341_13280"/>
<feature type="compositionally biased region" description="Low complexity" evidence="1">
    <location>
        <begin position="185"/>
        <end position="199"/>
    </location>
</feature>
<feature type="compositionally biased region" description="Basic and acidic residues" evidence="1">
    <location>
        <begin position="74"/>
        <end position="86"/>
    </location>
</feature>
<reference evidence="2 3" key="1">
    <citation type="journal article" date="2010" name="Genome Biol. Evol.">
        <title>The sequence of a 1.8-mb bacterial linear plasmid reveals a rich evolutionary reservoir of secondary metabolic pathways.</title>
        <authorList>
            <person name="Medema M.H."/>
            <person name="Trefzer A."/>
            <person name="Kovalchuk A."/>
            <person name="van den Berg M."/>
            <person name="Mueller U."/>
            <person name="Heijne W."/>
            <person name="Wu L."/>
            <person name="Alam M.T."/>
            <person name="Ronning C.M."/>
            <person name="Nierman W.C."/>
            <person name="Bovenberg R.A.L."/>
            <person name="Breitling R."/>
            <person name="Takano E."/>
        </authorList>
    </citation>
    <scope>NUCLEOTIDE SEQUENCE [LARGE SCALE GENOMIC DNA]</scope>
    <source>
        <strain evidence="3">ATCC 27064 / DSM 738 / JCM 4710 / NBRC 13307 / NCIMB 12785 / NRRL 3585 / VKM Ac-602</strain>
    </source>
</reference>
<organism evidence="2 3">
    <name type="scientific">Streptomyces clavuligerus</name>
    <dbReference type="NCBI Taxonomy" id="1901"/>
    <lineage>
        <taxon>Bacteria</taxon>
        <taxon>Bacillati</taxon>
        <taxon>Actinomycetota</taxon>
        <taxon>Actinomycetes</taxon>
        <taxon>Kitasatosporales</taxon>
        <taxon>Streptomycetaceae</taxon>
        <taxon>Streptomyces</taxon>
    </lineage>
</organism>
<evidence type="ECO:0000256" key="1">
    <source>
        <dbReference type="SAM" id="MobiDB-lite"/>
    </source>
</evidence>
<sequence length="249" mass="26384">MPGTALSAILLAVEQQHIGQSTPPTHAAGVDPAFIPGLVPARPDQGAARETEQPESPETPETGAPADDSGPQDEAPRGEVAEREQQQDEGPVFEASDRRGAIVVDGSGIVFRLDTEEAQFGWDEIKAVEIDTPRFGRRFGVVVYTSPQRWFENDVEASNREQLKQWAAELDAVLDVRFDDGGDSGEAPAAGKAAKAVKAVEPEADDTSEAEAEAERAKNADSADSTDSADGVEKAEKAENAESTTDSKA</sequence>
<gene>
    <name evidence="2" type="ORF">SCLAV_3063</name>
</gene>
<feature type="compositionally biased region" description="Acidic residues" evidence="1">
    <location>
        <begin position="202"/>
        <end position="212"/>
    </location>
</feature>
<accession>E2PXP4</accession>
<feature type="region of interest" description="Disordered" evidence="1">
    <location>
        <begin position="179"/>
        <end position="249"/>
    </location>
</feature>
<dbReference type="AlphaFoldDB" id="E2PXP4"/>
<feature type="region of interest" description="Disordered" evidence="1">
    <location>
        <begin position="17"/>
        <end position="99"/>
    </location>
</feature>
<dbReference type="eggNOG" id="ENOG5033ZT4">
    <property type="taxonomic scope" value="Bacteria"/>
</dbReference>
<feature type="compositionally biased region" description="Basic and acidic residues" evidence="1">
    <location>
        <begin position="231"/>
        <end position="249"/>
    </location>
</feature>
<protein>
    <submittedName>
        <fullName evidence="2">Uncharacterized protein</fullName>
    </submittedName>
</protein>
<dbReference type="Proteomes" id="UP000002357">
    <property type="component" value="Chromosome"/>
</dbReference>
<dbReference type="EMBL" id="CM000913">
    <property type="protein sequence ID" value="EFG08134.1"/>
    <property type="molecule type" value="Genomic_DNA"/>
</dbReference>
<proteinExistence type="predicted"/>
<evidence type="ECO:0000313" key="2">
    <source>
        <dbReference type="EMBL" id="EFG08134.1"/>
    </source>
</evidence>
<evidence type="ECO:0000313" key="3">
    <source>
        <dbReference type="Proteomes" id="UP000002357"/>
    </source>
</evidence>
<dbReference type="STRING" id="1901.BB341_13280"/>
<keyword evidence="3" id="KW-1185">Reference proteome</keyword>